<dbReference type="Pfam" id="PF13021">
    <property type="entry name" value="DUF3885"/>
    <property type="match status" value="1"/>
</dbReference>
<protein>
    <recommendedName>
        <fullName evidence="1">DUF3885 domain-containing protein</fullName>
    </recommendedName>
</protein>
<dbReference type="InterPro" id="IPR024976">
    <property type="entry name" value="DUF3885"/>
</dbReference>
<dbReference type="EMBL" id="JBEPME010000009">
    <property type="protein sequence ID" value="MET3659315.1"/>
    <property type="molecule type" value="Genomic_DNA"/>
</dbReference>
<keyword evidence="3" id="KW-1185">Reference proteome</keyword>
<reference evidence="2 3" key="1">
    <citation type="submission" date="2024-06" db="EMBL/GenBank/DDBJ databases">
        <title>Sorghum-associated microbial communities from plants grown in Nebraska, USA.</title>
        <authorList>
            <person name="Schachtman D."/>
        </authorList>
    </citation>
    <scope>NUCLEOTIDE SEQUENCE [LARGE SCALE GENOMIC DNA]</scope>
    <source>
        <strain evidence="2 3">1288</strain>
    </source>
</reference>
<proteinExistence type="predicted"/>
<evidence type="ECO:0000313" key="3">
    <source>
        <dbReference type="Proteomes" id="UP001549104"/>
    </source>
</evidence>
<dbReference type="RefSeq" id="WP_354314795.1">
    <property type="nucleotide sequence ID" value="NZ_JBEPME010000009.1"/>
</dbReference>
<feature type="domain" description="DUF3885" evidence="1">
    <location>
        <begin position="3"/>
        <end position="204"/>
    </location>
</feature>
<accession>A0ABV2KE40</accession>
<name>A0ABV2KE40_SPOPS</name>
<sequence length="213" mass="25228">MELEKFMATNFPNLVLTPPLFYNWDIGIRFELGVDWKREENKEGSVYLRGVYDRTITLFESLHQEDEEILVVVNAHDYGGKWAFRGKLNLFSRYVRDKSVLYKLQHKMIPYIIPEDDEDGKYKTHLFILKCKTSDIRYVSLLKAICNTDMGVKPSINNRVFFINVKNETIFHVYDDRGCDLVAKSPEAIRSIYAKYNDWILDYDREKIDKVFN</sequence>
<gene>
    <name evidence="2" type="ORF">ABIC55_004454</name>
</gene>
<comment type="caution">
    <text evidence="2">The sequence shown here is derived from an EMBL/GenBank/DDBJ whole genome shotgun (WGS) entry which is preliminary data.</text>
</comment>
<evidence type="ECO:0000313" key="2">
    <source>
        <dbReference type="EMBL" id="MET3659315.1"/>
    </source>
</evidence>
<dbReference type="Proteomes" id="UP001549104">
    <property type="component" value="Unassembled WGS sequence"/>
</dbReference>
<evidence type="ECO:0000259" key="1">
    <source>
        <dbReference type="Pfam" id="PF13021"/>
    </source>
</evidence>
<organism evidence="2 3">
    <name type="scientific">Sporosarcina psychrophila</name>
    <name type="common">Bacillus psychrophilus</name>
    <dbReference type="NCBI Taxonomy" id="1476"/>
    <lineage>
        <taxon>Bacteria</taxon>
        <taxon>Bacillati</taxon>
        <taxon>Bacillota</taxon>
        <taxon>Bacilli</taxon>
        <taxon>Bacillales</taxon>
        <taxon>Caryophanaceae</taxon>
        <taxon>Sporosarcina</taxon>
    </lineage>
</organism>